<dbReference type="OrthoDB" id="5518193at2"/>
<evidence type="ECO:0000259" key="1">
    <source>
        <dbReference type="Pfam" id="PF05685"/>
    </source>
</evidence>
<dbReference type="Gene3D" id="3.90.1570.10">
    <property type="entry name" value="tt1808, chain A"/>
    <property type="match status" value="1"/>
</dbReference>
<accession>S9QHW3</accession>
<name>S9QHW3_CYSF2</name>
<protein>
    <recommendedName>
        <fullName evidence="1">Putative restriction endonuclease domain-containing protein</fullName>
    </recommendedName>
</protein>
<dbReference type="InterPro" id="IPR011335">
    <property type="entry name" value="Restrct_endonuc-II-like"/>
</dbReference>
<dbReference type="InterPro" id="IPR008538">
    <property type="entry name" value="Uma2"/>
</dbReference>
<dbReference type="PANTHER" id="PTHR34107">
    <property type="entry name" value="SLL0198 PROTEIN-RELATED"/>
    <property type="match status" value="1"/>
</dbReference>
<dbReference type="PANTHER" id="PTHR34107:SF4">
    <property type="entry name" value="SLL1222 PROTEIN"/>
    <property type="match status" value="1"/>
</dbReference>
<organism evidence="2 3">
    <name type="scientific">Cystobacter fuscus (strain ATCC 25194 / DSM 2262 / NBRC 100088 / M29)</name>
    <dbReference type="NCBI Taxonomy" id="1242864"/>
    <lineage>
        <taxon>Bacteria</taxon>
        <taxon>Pseudomonadati</taxon>
        <taxon>Myxococcota</taxon>
        <taxon>Myxococcia</taxon>
        <taxon>Myxococcales</taxon>
        <taxon>Cystobacterineae</taxon>
        <taxon>Archangiaceae</taxon>
        <taxon>Cystobacter</taxon>
    </lineage>
</organism>
<evidence type="ECO:0000313" key="3">
    <source>
        <dbReference type="Proteomes" id="UP000011682"/>
    </source>
</evidence>
<dbReference type="EMBL" id="ANAH02000011">
    <property type="protein sequence ID" value="EPX60884.1"/>
    <property type="molecule type" value="Genomic_DNA"/>
</dbReference>
<dbReference type="SUPFAM" id="SSF52980">
    <property type="entry name" value="Restriction endonuclease-like"/>
    <property type="match status" value="1"/>
</dbReference>
<keyword evidence="3" id="KW-1185">Reference proteome</keyword>
<sequence length="187" mass="20662">MEDPRSRREALYAALEKLPPNVLGEIVGGELYVSPRPAFPHARAASLLGSELTGPFDRGRGGPGGWLLLDAPELHLGQDIVVPDITGWRRQRMPEMPQVAAFTLAPDWVCEVLSPSTAALDRARKMAVYAREGVGHLWLVDPVLQTLEVYRREHGGWFVLGTHVGEARVRAEPFEALELELGALWAR</sequence>
<dbReference type="AlphaFoldDB" id="S9QHW3"/>
<dbReference type="RefSeq" id="WP_020918183.1">
    <property type="nucleotide sequence ID" value="NZ_ANAH02000011.1"/>
</dbReference>
<dbReference type="CDD" id="cd06260">
    <property type="entry name" value="DUF820-like"/>
    <property type="match status" value="1"/>
</dbReference>
<reference evidence="2" key="1">
    <citation type="submission" date="2013-05" db="EMBL/GenBank/DDBJ databases">
        <title>Genome assembly of Cystobacter fuscus DSM 2262.</title>
        <authorList>
            <person name="Sharma G."/>
            <person name="Khatri I."/>
            <person name="Kaur C."/>
            <person name="Mayilraj S."/>
            <person name="Subramanian S."/>
        </authorList>
    </citation>
    <scope>NUCLEOTIDE SEQUENCE [LARGE SCALE GENOMIC DNA]</scope>
    <source>
        <strain evidence="2">DSM 2262</strain>
    </source>
</reference>
<comment type="caution">
    <text evidence="2">The sequence shown here is derived from an EMBL/GenBank/DDBJ whole genome shotgun (WGS) entry which is preliminary data.</text>
</comment>
<dbReference type="InterPro" id="IPR012296">
    <property type="entry name" value="Nuclease_put_TT1808"/>
</dbReference>
<proteinExistence type="predicted"/>
<dbReference type="Pfam" id="PF05685">
    <property type="entry name" value="Uma2"/>
    <property type="match status" value="1"/>
</dbReference>
<feature type="domain" description="Putative restriction endonuclease" evidence="1">
    <location>
        <begin position="16"/>
        <end position="179"/>
    </location>
</feature>
<evidence type="ECO:0000313" key="2">
    <source>
        <dbReference type="EMBL" id="EPX60884.1"/>
    </source>
</evidence>
<dbReference type="eggNOG" id="COG4636">
    <property type="taxonomic scope" value="Bacteria"/>
</dbReference>
<gene>
    <name evidence="2" type="ORF">D187_001536</name>
</gene>
<dbReference type="Proteomes" id="UP000011682">
    <property type="component" value="Unassembled WGS sequence"/>
</dbReference>